<gene>
    <name evidence="6" type="ORF">MNBD_GAMMA11-2611</name>
</gene>
<sequence length="87" mass="9753">MNTFVQVVSRGSFAAASEKPGRSRAQISKSVMQLEAHLGTRLLNRTTRKISLTETGRIYYDPCKTILQDIEEIEGIAGEHTSRHINH</sequence>
<evidence type="ECO:0000256" key="2">
    <source>
        <dbReference type="ARBA" id="ARBA00023015"/>
    </source>
</evidence>
<keyword evidence="4" id="KW-0804">Transcription</keyword>
<dbReference type="AlphaFoldDB" id="A0A3B0X4B4"/>
<dbReference type="InterPro" id="IPR058163">
    <property type="entry name" value="LysR-type_TF_proteobact-type"/>
</dbReference>
<reference evidence="6" key="1">
    <citation type="submission" date="2018-06" db="EMBL/GenBank/DDBJ databases">
        <authorList>
            <person name="Zhirakovskaya E."/>
        </authorList>
    </citation>
    <scope>NUCLEOTIDE SEQUENCE</scope>
</reference>
<name>A0A3B0X4B4_9ZZZZ</name>
<dbReference type="InterPro" id="IPR036390">
    <property type="entry name" value="WH_DNA-bd_sf"/>
</dbReference>
<dbReference type="Gene3D" id="1.10.10.10">
    <property type="entry name" value="Winged helix-like DNA-binding domain superfamily/Winged helix DNA-binding domain"/>
    <property type="match status" value="1"/>
</dbReference>
<organism evidence="6">
    <name type="scientific">hydrothermal vent metagenome</name>
    <dbReference type="NCBI Taxonomy" id="652676"/>
    <lineage>
        <taxon>unclassified sequences</taxon>
        <taxon>metagenomes</taxon>
        <taxon>ecological metagenomes</taxon>
    </lineage>
</organism>
<dbReference type="FunFam" id="1.10.10.10:FF:000001">
    <property type="entry name" value="LysR family transcriptional regulator"/>
    <property type="match status" value="1"/>
</dbReference>
<protein>
    <submittedName>
        <fullName evidence="6">Transcriptional regulator, LysR family</fullName>
    </submittedName>
</protein>
<dbReference type="InterPro" id="IPR000847">
    <property type="entry name" value="LysR_HTH_N"/>
</dbReference>
<dbReference type="SUPFAM" id="SSF46785">
    <property type="entry name" value="Winged helix' DNA-binding domain"/>
    <property type="match status" value="1"/>
</dbReference>
<dbReference type="Pfam" id="PF00126">
    <property type="entry name" value="HTH_1"/>
    <property type="match status" value="1"/>
</dbReference>
<dbReference type="PANTHER" id="PTHR30537:SF5">
    <property type="entry name" value="HTH-TYPE TRANSCRIPTIONAL ACTIVATOR TTDR-RELATED"/>
    <property type="match status" value="1"/>
</dbReference>
<feature type="domain" description="HTH lysR-type" evidence="5">
    <location>
        <begin position="1"/>
        <end position="53"/>
    </location>
</feature>
<comment type="similarity">
    <text evidence="1">Belongs to the LysR transcriptional regulatory family.</text>
</comment>
<accession>A0A3B0X4B4</accession>
<dbReference type="PANTHER" id="PTHR30537">
    <property type="entry name" value="HTH-TYPE TRANSCRIPTIONAL REGULATOR"/>
    <property type="match status" value="1"/>
</dbReference>
<dbReference type="EMBL" id="UOFG01000072">
    <property type="protein sequence ID" value="VAW59243.1"/>
    <property type="molecule type" value="Genomic_DNA"/>
</dbReference>
<dbReference type="GO" id="GO:0003677">
    <property type="term" value="F:DNA binding"/>
    <property type="evidence" value="ECO:0007669"/>
    <property type="project" value="UniProtKB-KW"/>
</dbReference>
<keyword evidence="3" id="KW-0238">DNA-binding</keyword>
<evidence type="ECO:0000256" key="3">
    <source>
        <dbReference type="ARBA" id="ARBA00023125"/>
    </source>
</evidence>
<dbReference type="GO" id="GO:0003700">
    <property type="term" value="F:DNA-binding transcription factor activity"/>
    <property type="evidence" value="ECO:0007669"/>
    <property type="project" value="InterPro"/>
</dbReference>
<proteinExistence type="inferred from homology"/>
<evidence type="ECO:0000256" key="4">
    <source>
        <dbReference type="ARBA" id="ARBA00023163"/>
    </source>
</evidence>
<dbReference type="PROSITE" id="PS50931">
    <property type="entry name" value="HTH_LYSR"/>
    <property type="match status" value="1"/>
</dbReference>
<evidence type="ECO:0000256" key="1">
    <source>
        <dbReference type="ARBA" id="ARBA00009437"/>
    </source>
</evidence>
<evidence type="ECO:0000313" key="6">
    <source>
        <dbReference type="EMBL" id="VAW59243.1"/>
    </source>
</evidence>
<keyword evidence="2" id="KW-0805">Transcription regulation</keyword>
<dbReference type="InterPro" id="IPR036388">
    <property type="entry name" value="WH-like_DNA-bd_sf"/>
</dbReference>
<evidence type="ECO:0000259" key="5">
    <source>
        <dbReference type="PROSITE" id="PS50931"/>
    </source>
</evidence>